<protein>
    <submittedName>
        <fullName evidence="2">Mycofactocin biosynthesis glycosyltransferase MftF</fullName>
    </submittedName>
</protein>
<dbReference type="PANTHER" id="PTHR43646">
    <property type="entry name" value="GLYCOSYLTRANSFERASE"/>
    <property type="match status" value="1"/>
</dbReference>
<comment type="caution">
    <text evidence="2">The sequence shown here is derived from an EMBL/GenBank/DDBJ whole genome shotgun (WGS) entry which is preliminary data.</text>
</comment>
<gene>
    <name evidence="2" type="primary">mftF</name>
    <name evidence="2" type="ORF">GCM10023353_13090</name>
</gene>
<evidence type="ECO:0000313" key="2">
    <source>
        <dbReference type="EMBL" id="GAA4810219.1"/>
    </source>
</evidence>
<feature type="domain" description="Glycosyltransferase 2-like" evidence="1">
    <location>
        <begin position="90"/>
        <end position="190"/>
    </location>
</feature>
<dbReference type="InterPro" id="IPR029044">
    <property type="entry name" value="Nucleotide-diphossugar_trans"/>
</dbReference>
<dbReference type="Pfam" id="PF00535">
    <property type="entry name" value="Glycos_transf_2"/>
    <property type="match status" value="1"/>
</dbReference>
<evidence type="ECO:0000259" key="1">
    <source>
        <dbReference type="Pfam" id="PF00535"/>
    </source>
</evidence>
<reference evidence="3" key="1">
    <citation type="journal article" date="2019" name="Int. J. Syst. Evol. Microbiol.">
        <title>The Global Catalogue of Microorganisms (GCM) 10K type strain sequencing project: providing services to taxonomists for standard genome sequencing and annotation.</title>
        <authorList>
            <consortium name="The Broad Institute Genomics Platform"/>
            <consortium name="The Broad Institute Genome Sequencing Center for Infectious Disease"/>
            <person name="Wu L."/>
            <person name="Ma J."/>
        </authorList>
    </citation>
    <scope>NUCLEOTIDE SEQUENCE [LARGE SCALE GENOMIC DNA]</scope>
    <source>
        <strain evidence="3">JCM 18542</strain>
    </source>
</reference>
<dbReference type="RefSeq" id="WP_200170669.1">
    <property type="nucleotide sequence ID" value="NZ_BAABKQ010000001.1"/>
</dbReference>
<dbReference type="PANTHER" id="PTHR43646:SF6">
    <property type="entry name" value="PRE-MYCOFACTOCIN GLYCOSYLTRANSFERASE"/>
    <property type="match status" value="1"/>
</dbReference>
<keyword evidence="3" id="KW-1185">Reference proteome</keyword>
<dbReference type="Proteomes" id="UP001500839">
    <property type="component" value="Unassembled WGS sequence"/>
</dbReference>
<organism evidence="2 3">
    <name type="scientific">Tomitella cavernea</name>
    <dbReference type="NCBI Taxonomy" id="1387982"/>
    <lineage>
        <taxon>Bacteria</taxon>
        <taxon>Bacillati</taxon>
        <taxon>Actinomycetota</taxon>
        <taxon>Actinomycetes</taxon>
        <taxon>Mycobacteriales</taxon>
        <taxon>Tomitella</taxon>
    </lineage>
</organism>
<dbReference type="SUPFAM" id="SSF53448">
    <property type="entry name" value="Nucleotide-diphospho-sugar transferases"/>
    <property type="match status" value="1"/>
</dbReference>
<dbReference type="InterPro" id="IPR001173">
    <property type="entry name" value="Glyco_trans_2-like"/>
</dbReference>
<sequence>MSGALPIGFRVRIGASVRVLDGGTALIGGAPTRLLRLTPRAAGLLASGELTVVDAVTGTLARRLLDTGIAHPDLSPADIGLSAEPLHEATVVVPVRDNQAGVDRLLRALVGVPVIVVDDGSPTPVRAPGARVIRHAAPRGPAAARNAGLAACDTALVAFLDSDTVPQPGWLDALSAHFADPSVALAAPRITALATADEPGTMRPGVGLVRYEEIRSSLDLGAVPGPVVPGTPVSYVPSAAMVVRRTAITGIPTESSGEGGFDERMHVAEDVDLCWRLHEAGWRLRYDPAAVVAHEHRTRLHGWLARKAYYGLGAAPLAERHPGQVAPLILAPWSAAAGAAVFTGTRAGLGVAIVVSAAAGARIARTLTGLRRPRQTAGRLLALGCGSALWQLALGVCRHYWPLAVASAAVSRRARRVVLATAVAEGLVDWYVRDLRGGEGRWRRPRLDPVRYLVCKRLDDAGYGFGLWRGAIRARSAAALLPRRG</sequence>
<dbReference type="NCBIfam" id="TIGR03965">
    <property type="entry name" value="mycofact_glyco"/>
    <property type="match status" value="1"/>
</dbReference>
<evidence type="ECO:0000313" key="3">
    <source>
        <dbReference type="Proteomes" id="UP001500839"/>
    </source>
</evidence>
<accession>A0ABP9CIV3</accession>
<dbReference type="Gene3D" id="3.90.550.10">
    <property type="entry name" value="Spore Coat Polysaccharide Biosynthesis Protein SpsA, Chain A"/>
    <property type="match status" value="1"/>
</dbReference>
<proteinExistence type="predicted"/>
<dbReference type="InterPro" id="IPR023981">
    <property type="entry name" value="MftF"/>
</dbReference>
<name>A0ABP9CIV3_9ACTN</name>
<dbReference type="EMBL" id="BAABKQ010000001">
    <property type="protein sequence ID" value="GAA4810219.1"/>
    <property type="molecule type" value="Genomic_DNA"/>
</dbReference>